<name>A0A346TPE5_9ABAC</name>
<evidence type="ECO:0000313" key="1">
    <source>
        <dbReference type="EMBL" id="AXU41455.1"/>
    </source>
</evidence>
<sequence length="334" mass="39372">MAFSSASALHATSSSAGQRQRWHHVKQLILNDMYARRVGYKLMAKSDMYLSERVFEYFQEYHFDEVEYIFEELHNDFKAEPSNVTMALLNYCRFNIDIFNDSSRPLTRHVLQMVAYKMYTCYVHLYDNFIVDDNEYSYFCSDAYDSLIVELDKVLPYFKAQNVFAVAYRFAKNYFRINSNGGITISRLANLPTAMPAPIKIKNEFLSLVENNNNDSRMVDQYHNTRLETTVDLSKFKIPKHMKPVVLLERCNAAEHIVAQAKAMSPISKKLKRYEKYFTKTVLKSPVYEHLRAYPKQYEQLKNYEDIVLREKLIKLVYLNCRQTELIAKYALKI</sequence>
<dbReference type="Proteomes" id="UP000501969">
    <property type="component" value="Segment"/>
</dbReference>
<protein>
    <submittedName>
        <fullName evidence="1">ORF7</fullName>
    </submittedName>
</protein>
<proteinExistence type="predicted"/>
<evidence type="ECO:0000313" key="2">
    <source>
        <dbReference type="Proteomes" id="UP000501969"/>
    </source>
</evidence>
<reference evidence="1 2" key="1">
    <citation type="submission" date="2018-03" db="EMBL/GenBank/DDBJ databases">
        <title>Complete genome sequence of a second alphabaculovirus from the true armyworm, Mythimna unipuncta.</title>
        <authorList>
            <person name="Harrison R.L."/>
            <person name="Mowery J.D."/>
            <person name="Bauchan G.R."/>
            <person name="Theilmann D.A."/>
            <person name="Erlandson M.A."/>
        </authorList>
    </citation>
    <scope>NUCLEOTIDE SEQUENCE [LARGE SCALE GENOMIC DNA]</scope>
    <source>
        <strain evidence="1 2">KY310</strain>
    </source>
</reference>
<dbReference type="EMBL" id="MH124167">
    <property type="protein sequence ID" value="AXU41455.1"/>
    <property type="molecule type" value="Genomic_DNA"/>
</dbReference>
<dbReference type="RefSeq" id="YP_010796466.1">
    <property type="nucleotide sequence ID" value="NC_076031.1"/>
</dbReference>
<dbReference type="GeneID" id="80533961"/>
<dbReference type="KEGG" id="vg:80533961"/>
<accession>A0A346TPE5</accession>
<organism evidence="1 2">
    <name type="scientific">Mythimna unipuncta nucleopolyhedrovirus</name>
    <dbReference type="NCBI Taxonomy" id="447897"/>
    <lineage>
        <taxon>Viruses</taxon>
        <taxon>Viruses incertae sedis</taxon>
        <taxon>Naldaviricetes</taxon>
        <taxon>Lefavirales</taxon>
        <taxon>Baculoviridae</taxon>
        <taxon>Alphabaculovirus</taxon>
    </lineage>
</organism>
<keyword evidence="2" id="KW-1185">Reference proteome</keyword>